<name>A0A1F8AU49_9BACT</name>
<evidence type="ECO:0000313" key="1">
    <source>
        <dbReference type="EMBL" id="OGM55256.1"/>
    </source>
</evidence>
<reference evidence="1 2" key="1">
    <citation type="journal article" date="2016" name="Nat. Commun.">
        <title>Thousands of microbial genomes shed light on interconnected biogeochemical processes in an aquifer system.</title>
        <authorList>
            <person name="Anantharaman K."/>
            <person name="Brown C.T."/>
            <person name="Hug L.A."/>
            <person name="Sharon I."/>
            <person name="Castelle C.J."/>
            <person name="Probst A.J."/>
            <person name="Thomas B.C."/>
            <person name="Singh A."/>
            <person name="Wilkins M.J."/>
            <person name="Karaoz U."/>
            <person name="Brodie E.L."/>
            <person name="Williams K.H."/>
            <person name="Hubbard S.S."/>
            <person name="Banfield J.F."/>
        </authorList>
    </citation>
    <scope>NUCLEOTIDE SEQUENCE [LARGE SCALE GENOMIC DNA]</scope>
</reference>
<comment type="caution">
    <text evidence="1">The sequence shown here is derived from an EMBL/GenBank/DDBJ whole genome shotgun (WGS) entry which is preliminary data.</text>
</comment>
<evidence type="ECO:0000313" key="2">
    <source>
        <dbReference type="Proteomes" id="UP000178603"/>
    </source>
</evidence>
<organism evidence="1 2">
    <name type="scientific">Candidatus Woesebacteria bacterium RIFCSPHIGHO2_12_FULL_41_24</name>
    <dbReference type="NCBI Taxonomy" id="1802510"/>
    <lineage>
        <taxon>Bacteria</taxon>
        <taxon>Candidatus Woeseibacteriota</taxon>
    </lineage>
</organism>
<accession>A0A1F8AU49</accession>
<dbReference type="AlphaFoldDB" id="A0A1F8AU49"/>
<protein>
    <submittedName>
        <fullName evidence="1">Uncharacterized protein</fullName>
    </submittedName>
</protein>
<gene>
    <name evidence="1" type="ORF">A3E44_03145</name>
</gene>
<dbReference type="Proteomes" id="UP000178603">
    <property type="component" value="Unassembled WGS sequence"/>
</dbReference>
<sequence length="66" mass="7458">MFKNVIAPIQAWLLSQGKCVGCSTLLAKGKKEKHPNGEKVTCVKCGRIYIYDSKTKKYRRALLDEV</sequence>
<proteinExistence type="predicted"/>
<dbReference type="EMBL" id="MGGW01000004">
    <property type="protein sequence ID" value="OGM55256.1"/>
    <property type="molecule type" value="Genomic_DNA"/>
</dbReference>